<dbReference type="Pfam" id="PF00042">
    <property type="entry name" value="Globin"/>
    <property type="match status" value="2"/>
</dbReference>
<evidence type="ECO:0000256" key="2">
    <source>
        <dbReference type="ARBA" id="ARBA00022617"/>
    </source>
</evidence>
<dbReference type="AlphaFoldDB" id="A0A553N6B4"/>
<feature type="compositionally biased region" description="Basic and acidic residues" evidence="7">
    <location>
        <begin position="1"/>
        <end position="23"/>
    </location>
</feature>
<dbReference type="STRING" id="6832.A0A553N6B4"/>
<dbReference type="PROSITE" id="PS01033">
    <property type="entry name" value="GLOBIN"/>
    <property type="match status" value="2"/>
</dbReference>
<dbReference type="GO" id="GO:0019825">
    <property type="term" value="F:oxygen binding"/>
    <property type="evidence" value="ECO:0007669"/>
    <property type="project" value="InterPro"/>
</dbReference>
<reference evidence="9 10" key="1">
    <citation type="journal article" date="2018" name="Nat. Ecol. Evol.">
        <title>Genomic signatures of mitonuclear coevolution across populations of Tigriopus californicus.</title>
        <authorList>
            <person name="Barreto F.S."/>
            <person name="Watson E.T."/>
            <person name="Lima T.G."/>
            <person name="Willett C.S."/>
            <person name="Edmands S."/>
            <person name="Li W."/>
            <person name="Burton R.S."/>
        </authorList>
    </citation>
    <scope>NUCLEOTIDE SEQUENCE [LARGE SCALE GENOMIC DNA]</scope>
    <source>
        <strain evidence="9 10">San Diego</strain>
    </source>
</reference>
<protein>
    <recommendedName>
        <fullName evidence="8">Globin domain-containing protein</fullName>
    </recommendedName>
</protein>
<keyword evidence="4" id="KW-0479">Metal-binding</keyword>
<dbReference type="InterPro" id="IPR050532">
    <property type="entry name" value="Globin-like_OT"/>
</dbReference>
<feature type="domain" description="Globin" evidence="8">
    <location>
        <begin position="32"/>
        <end position="186"/>
    </location>
</feature>
<comment type="similarity">
    <text evidence="6">Belongs to the globin family.</text>
</comment>
<accession>A0A553N6B4</accession>
<dbReference type="Proteomes" id="UP000318571">
    <property type="component" value="Chromosome 8"/>
</dbReference>
<dbReference type="Gene3D" id="1.10.490.10">
    <property type="entry name" value="Globins"/>
    <property type="match status" value="2"/>
</dbReference>
<keyword evidence="10" id="KW-1185">Reference proteome</keyword>
<evidence type="ECO:0000256" key="7">
    <source>
        <dbReference type="SAM" id="MobiDB-lite"/>
    </source>
</evidence>
<dbReference type="InterPro" id="IPR012292">
    <property type="entry name" value="Globin/Proto"/>
</dbReference>
<evidence type="ECO:0000313" key="10">
    <source>
        <dbReference type="Proteomes" id="UP000318571"/>
    </source>
</evidence>
<name>A0A553N6B4_TIGCA</name>
<dbReference type="SUPFAM" id="SSF46458">
    <property type="entry name" value="Globin-like"/>
    <property type="match status" value="2"/>
</dbReference>
<comment type="caution">
    <text evidence="9">The sequence shown here is derived from an EMBL/GenBank/DDBJ whole genome shotgun (WGS) entry which is preliminary data.</text>
</comment>
<evidence type="ECO:0000256" key="4">
    <source>
        <dbReference type="ARBA" id="ARBA00022723"/>
    </source>
</evidence>
<evidence type="ECO:0000256" key="5">
    <source>
        <dbReference type="ARBA" id="ARBA00023004"/>
    </source>
</evidence>
<evidence type="ECO:0000256" key="6">
    <source>
        <dbReference type="RuleBase" id="RU000356"/>
    </source>
</evidence>
<dbReference type="InterPro" id="IPR000971">
    <property type="entry name" value="Globin"/>
</dbReference>
<keyword evidence="5" id="KW-0408">Iron</keyword>
<dbReference type="OrthoDB" id="436496at2759"/>
<keyword evidence="2 6" id="KW-0349">Heme</keyword>
<keyword evidence="3 6" id="KW-0561">Oxygen transport</keyword>
<evidence type="ECO:0000259" key="8">
    <source>
        <dbReference type="PROSITE" id="PS01033"/>
    </source>
</evidence>
<dbReference type="PANTHER" id="PTHR46458:SF1">
    <property type="entry name" value="GEO09476P1"/>
    <property type="match status" value="1"/>
</dbReference>
<organism evidence="9 10">
    <name type="scientific">Tigriopus californicus</name>
    <name type="common">Marine copepod</name>
    <dbReference type="NCBI Taxonomy" id="6832"/>
    <lineage>
        <taxon>Eukaryota</taxon>
        <taxon>Metazoa</taxon>
        <taxon>Ecdysozoa</taxon>
        <taxon>Arthropoda</taxon>
        <taxon>Crustacea</taxon>
        <taxon>Multicrustacea</taxon>
        <taxon>Hexanauplia</taxon>
        <taxon>Copepoda</taxon>
        <taxon>Harpacticoida</taxon>
        <taxon>Harpacticidae</taxon>
        <taxon>Tigriopus</taxon>
    </lineage>
</organism>
<keyword evidence="1 6" id="KW-0813">Transport</keyword>
<dbReference type="GO" id="GO:0020037">
    <property type="term" value="F:heme binding"/>
    <property type="evidence" value="ECO:0007669"/>
    <property type="project" value="InterPro"/>
</dbReference>
<feature type="region of interest" description="Disordered" evidence="7">
    <location>
        <begin position="1"/>
        <end position="30"/>
    </location>
</feature>
<feature type="compositionally biased region" description="Basic and acidic residues" evidence="7">
    <location>
        <begin position="411"/>
        <end position="420"/>
    </location>
</feature>
<dbReference type="GO" id="GO:0005344">
    <property type="term" value="F:oxygen carrier activity"/>
    <property type="evidence" value="ECO:0007669"/>
    <property type="project" value="UniProtKB-KW"/>
</dbReference>
<sequence>MGNHVQKESPNRSAQHDQLSEKGRPKKLPQDILTDEEIDNIQQTWPHLKKHIIPILTQAFLELFTENPDVKDKFLGFRNYSISDLQRHEKEGENALQRHVPRVARAVVKVVSHVANLDDVLDYLECVGKIHQRNGIMNHEMIALGPFFVSAAVQYLPSKLRGRQDIQDSWIRLFMVMTELMKRGAGDVEIELSDDEKTHIKRTFQLLKANLKELGTATFINLFQNYSTSKMFFPTIKDSPLEDLTLNEALQNHGLRLMKVIENVIADIDNPRQVDIYLAQLGQMHQTMGLEKKYLDVMGPIFCQSIRSVLQEEGEWSMDIRHAWLHLFRVMVIKMKRGFKVFPEISPIHDNEEDEDEDHHDHQQQHHAHHHHGETLLPGEAKLFNGSGEHAKKEKISHNNNGLYRKRHSHHSETRRKSNV</sequence>
<feature type="domain" description="Globin" evidence="8">
    <location>
        <begin position="191"/>
        <end position="340"/>
    </location>
</feature>
<dbReference type="GO" id="GO:0046872">
    <property type="term" value="F:metal ion binding"/>
    <property type="evidence" value="ECO:0007669"/>
    <property type="project" value="UniProtKB-KW"/>
</dbReference>
<dbReference type="InterPro" id="IPR009050">
    <property type="entry name" value="Globin-like_sf"/>
</dbReference>
<gene>
    <name evidence="9" type="ORF">TCAL_07465</name>
</gene>
<dbReference type="PANTHER" id="PTHR46458">
    <property type="entry name" value="BLR2807 PROTEIN"/>
    <property type="match status" value="1"/>
</dbReference>
<evidence type="ECO:0000256" key="1">
    <source>
        <dbReference type="ARBA" id="ARBA00022448"/>
    </source>
</evidence>
<evidence type="ECO:0000256" key="3">
    <source>
        <dbReference type="ARBA" id="ARBA00022621"/>
    </source>
</evidence>
<dbReference type="EMBL" id="VCGU01000459">
    <property type="protein sequence ID" value="TRY60968.1"/>
    <property type="molecule type" value="Genomic_DNA"/>
</dbReference>
<feature type="region of interest" description="Disordered" evidence="7">
    <location>
        <begin position="349"/>
        <end position="420"/>
    </location>
</feature>
<evidence type="ECO:0000313" key="9">
    <source>
        <dbReference type="EMBL" id="TRY60968.1"/>
    </source>
</evidence>
<proteinExistence type="inferred from homology"/>